<dbReference type="EMBL" id="FNPI01000001">
    <property type="protein sequence ID" value="SDY11868.1"/>
    <property type="molecule type" value="Genomic_DNA"/>
</dbReference>
<evidence type="ECO:0000313" key="3">
    <source>
        <dbReference type="Proteomes" id="UP000198935"/>
    </source>
</evidence>
<keyword evidence="3" id="KW-1185">Reference proteome</keyword>
<organism evidence="2 3">
    <name type="scientific">Evansella caseinilytica</name>
    <dbReference type="NCBI Taxonomy" id="1503961"/>
    <lineage>
        <taxon>Bacteria</taxon>
        <taxon>Bacillati</taxon>
        <taxon>Bacillota</taxon>
        <taxon>Bacilli</taxon>
        <taxon>Bacillales</taxon>
        <taxon>Bacillaceae</taxon>
        <taxon>Evansella</taxon>
    </lineage>
</organism>
<reference evidence="3" key="1">
    <citation type="submission" date="2016-10" db="EMBL/GenBank/DDBJ databases">
        <authorList>
            <person name="Varghese N."/>
            <person name="Submissions S."/>
        </authorList>
    </citation>
    <scope>NUCLEOTIDE SEQUENCE [LARGE SCALE GENOMIC DNA]</scope>
    <source>
        <strain evidence="3">SP</strain>
    </source>
</reference>
<protein>
    <submittedName>
        <fullName evidence="2">Putative zinc ribbon domain-containing protein</fullName>
    </submittedName>
</protein>
<gene>
    <name evidence="2" type="ORF">SAMN05421736_101417</name>
</gene>
<accession>A0A1H3HAE8</accession>
<dbReference type="STRING" id="1503961.SAMN05421736_101417"/>
<dbReference type="Pfam" id="PF12674">
    <property type="entry name" value="Zn_ribbon_2"/>
    <property type="match status" value="1"/>
</dbReference>
<proteinExistence type="predicted"/>
<evidence type="ECO:0000259" key="1">
    <source>
        <dbReference type="Pfam" id="PF12674"/>
    </source>
</evidence>
<dbReference type="AlphaFoldDB" id="A0A1H3HAE8"/>
<name>A0A1H3HAE8_9BACI</name>
<evidence type="ECO:0000313" key="2">
    <source>
        <dbReference type="EMBL" id="SDY11868.1"/>
    </source>
</evidence>
<sequence>MEKEMRFCQSCSMPLENPEQFGTNADGSKNEEYCHYCFKDGKFVANVTMVEMIEQCIPHVSGGNPWPDEATARNAMLELFPKLKRWREQTKENRS</sequence>
<feature type="domain" description="Putative zinc ribbon" evidence="1">
    <location>
        <begin position="7"/>
        <end position="87"/>
    </location>
</feature>
<dbReference type="Proteomes" id="UP000198935">
    <property type="component" value="Unassembled WGS sequence"/>
</dbReference>
<dbReference type="InterPro" id="IPR025868">
    <property type="entry name" value="Zn_ribbon_dom_put"/>
</dbReference>